<protein>
    <submittedName>
        <fullName evidence="1">Ni,Fe-hydrogenase maturation factor</fullName>
    </submittedName>
</protein>
<name>A0AB33Z427_9GAMM</name>
<dbReference type="NCBIfam" id="TIGR00072">
    <property type="entry name" value="hydrog_prot"/>
    <property type="match status" value="1"/>
</dbReference>
<evidence type="ECO:0000313" key="2">
    <source>
        <dbReference type="Proteomes" id="UP000015462"/>
    </source>
</evidence>
<dbReference type="InterPro" id="IPR023430">
    <property type="entry name" value="Pept_HybD-like_dom_sf"/>
</dbReference>
<sequence length="169" mass="18912">MAKLLIIGYGNPARGDDGLGPLVAEHIESLKSLRHWQHIDVLTAYQLQIENVMDLVDYQTVLFIDADSQINSPYLLTRCQPEVGQSYTSHALTPDALLAVYQQVYKTAPPACYLLKMAGYAFELGQPLSSIATDNLRLAKDFVEHCCQRSEQSVLFDDHEMMELSTAYA</sequence>
<gene>
    <name evidence="1" type="ORF">L196_00935</name>
</gene>
<reference evidence="1 2" key="1">
    <citation type="journal article" date="2013" name="Genome Announc.">
        <title>Genome Sequence of the Pyrene- and Fluoranthene-Degrading Bacterium Cycloclasticus sp. Strain PY97M.</title>
        <authorList>
            <person name="Cui Z."/>
            <person name="Xu G."/>
            <person name="Li Q."/>
            <person name="Gao W."/>
            <person name="Zheng L."/>
        </authorList>
    </citation>
    <scope>NUCLEOTIDE SEQUENCE [LARGE SCALE GENOMIC DNA]</scope>
    <source>
        <strain evidence="1 2">PY97M</strain>
    </source>
</reference>
<dbReference type="InterPro" id="IPR000671">
    <property type="entry name" value="Peptidase_A31"/>
</dbReference>
<dbReference type="GO" id="GO:0004175">
    <property type="term" value="F:endopeptidase activity"/>
    <property type="evidence" value="ECO:0007669"/>
    <property type="project" value="TreeGrafter"/>
</dbReference>
<dbReference type="Gene3D" id="3.40.50.1450">
    <property type="entry name" value="HybD-like"/>
    <property type="match status" value="1"/>
</dbReference>
<dbReference type="SUPFAM" id="SSF53163">
    <property type="entry name" value="HybD-like"/>
    <property type="match status" value="1"/>
</dbReference>
<dbReference type="GO" id="GO:0008047">
    <property type="term" value="F:enzyme activator activity"/>
    <property type="evidence" value="ECO:0007669"/>
    <property type="project" value="InterPro"/>
</dbReference>
<proteinExistence type="predicted"/>
<comment type="caution">
    <text evidence="1">The sequence shown here is derived from an EMBL/GenBank/DDBJ whole genome shotgun (WGS) entry which is preliminary data.</text>
</comment>
<keyword evidence="2" id="KW-1185">Reference proteome</keyword>
<dbReference type="PANTHER" id="PTHR30302:SF5">
    <property type="entry name" value="SLR1876 PROTEIN"/>
    <property type="match status" value="1"/>
</dbReference>
<dbReference type="RefSeq" id="WP_016389590.1">
    <property type="nucleotide sequence ID" value="NZ_JBLHXE010000001.1"/>
</dbReference>
<organism evidence="1 2">
    <name type="scientific">Cycloclasticus pugetii</name>
    <dbReference type="NCBI Taxonomy" id="34068"/>
    <lineage>
        <taxon>Bacteria</taxon>
        <taxon>Pseudomonadati</taxon>
        <taxon>Pseudomonadota</taxon>
        <taxon>Gammaproteobacteria</taxon>
        <taxon>Thiotrichales</taxon>
        <taxon>Piscirickettsiaceae</taxon>
        <taxon>Cycloclasticus</taxon>
    </lineage>
</organism>
<dbReference type="AlphaFoldDB" id="A0AB33Z427"/>
<dbReference type="CDD" id="cd06066">
    <property type="entry name" value="H2MP_NAD-link-bidir"/>
    <property type="match status" value="1"/>
</dbReference>
<dbReference type="Proteomes" id="UP000015462">
    <property type="component" value="Unassembled WGS sequence"/>
</dbReference>
<dbReference type="GO" id="GO:0016485">
    <property type="term" value="P:protein processing"/>
    <property type="evidence" value="ECO:0007669"/>
    <property type="project" value="TreeGrafter"/>
</dbReference>
<accession>A0AB33Z427</accession>
<dbReference type="EMBL" id="ASHL01000001">
    <property type="protein sequence ID" value="EPD14020.1"/>
    <property type="molecule type" value="Genomic_DNA"/>
</dbReference>
<dbReference type="PANTHER" id="PTHR30302">
    <property type="entry name" value="HYDROGENASE 1 MATURATION PROTEASE"/>
    <property type="match status" value="1"/>
</dbReference>
<evidence type="ECO:0000313" key="1">
    <source>
        <dbReference type="EMBL" id="EPD14020.1"/>
    </source>
</evidence>